<evidence type="ECO:0000256" key="2">
    <source>
        <dbReference type="ARBA" id="ARBA00022475"/>
    </source>
</evidence>
<evidence type="ECO:0000256" key="3">
    <source>
        <dbReference type="ARBA" id="ARBA00022670"/>
    </source>
</evidence>
<evidence type="ECO:0000256" key="10">
    <source>
        <dbReference type="RuleBase" id="RU004181"/>
    </source>
</evidence>
<evidence type="ECO:0000256" key="1">
    <source>
        <dbReference type="ARBA" id="ARBA00006139"/>
    </source>
</evidence>
<keyword evidence="6 9" id="KW-0378">Hydrolase</keyword>
<dbReference type="AlphaFoldDB" id="A0A261EPA6"/>
<dbReference type="Pfam" id="PF01252">
    <property type="entry name" value="Peptidase_A8"/>
    <property type="match status" value="1"/>
</dbReference>
<evidence type="ECO:0000256" key="8">
    <source>
        <dbReference type="ARBA" id="ARBA00023136"/>
    </source>
</evidence>
<protein>
    <recommendedName>
        <fullName evidence="9">Lipoprotein signal peptidase</fullName>
        <ecNumber evidence="9">3.4.23.36</ecNumber>
    </recommendedName>
    <alternativeName>
        <fullName evidence="9">Prolipoprotein signal peptidase</fullName>
    </alternativeName>
    <alternativeName>
        <fullName evidence="9">Signal peptidase II</fullName>
        <shortName evidence="9">SPase II</shortName>
    </alternativeName>
</protein>
<dbReference type="UniPathway" id="UPA00665"/>
<feature type="active site" evidence="9">
    <location>
        <position position="131"/>
    </location>
</feature>
<evidence type="ECO:0000256" key="7">
    <source>
        <dbReference type="ARBA" id="ARBA00022989"/>
    </source>
</evidence>
<comment type="catalytic activity">
    <reaction evidence="9">
        <text>Release of signal peptides from bacterial membrane prolipoproteins. Hydrolyzes -Xaa-Yaa-Zaa-|-(S,diacylglyceryl)Cys-, in which Xaa is hydrophobic (preferably Leu), and Yaa (Ala or Ser) and Zaa (Gly or Ala) have small, neutral side chains.</text>
        <dbReference type="EC" id="3.4.23.36"/>
    </reaction>
</comment>
<keyword evidence="12" id="KW-1185">Reference proteome</keyword>
<dbReference type="EMBL" id="MWWS01000009">
    <property type="protein sequence ID" value="OZG48687.1"/>
    <property type="molecule type" value="Genomic_DNA"/>
</dbReference>
<keyword evidence="2 9" id="KW-1003">Cell membrane</keyword>
<dbReference type="PANTHER" id="PTHR33695:SF1">
    <property type="entry name" value="LIPOPROTEIN SIGNAL PEPTIDASE"/>
    <property type="match status" value="1"/>
</dbReference>
<feature type="transmembrane region" description="Helical" evidence="9">
    <location>
        <begin position="97"/>
        <end position="115"/>
    </location>
</feature>
<keyword evidence="11" id="KW-0449">Lipoprotein</keyword>
<dbReference type="HAMAP" id="MF_00161">
    <property type="entry name" value="LspA"/>
    <property type="match status" value="1"/>
</dbReference>
<evidence type="ECO:0000313" key="12">
    <source>
        <dbReference type="Proteomes" id="UP000216004"/>
    </source>
</evidence>
<comment type="function">
    <text evidence="9">This protein specifically catalyzes the removal of signal peptides from prolipoproteins.</text>
</comment>
<dbReference type="Proteomes" id="UP000216004">
    <property type="component" value="Unassembled WGS sequence"/>
</dbReference>
<dbReference type="PANTHER" id="PTHR33695">
    <property type="entry name" value="LIPOPROTEIN SIGNAL PEPTIDASE"/>
    <property type="match status" value="1"/>
</dbReference>
<keyword evidence="8 9" id="KW-0472">Membrane</keyword>
<evidence type="ECO:0000256" key="9">
    <source>
        <dbReference type="HAMAP-Rule" id="MF_00161"/>
    </source>
</evidence>
<dbReference type="GO" id="GO:0006508">
    <property type="term" value="P:proteolysis"/>
    <property type="evidence" value="ECO:0007669"/>
    <property type="project" value="UniProtKB-KW"/>
</dbReference>
<gene>
    <name evidence="9" type="primary">lspA</name>
    <name evidence="11" type="ORF">BOCO_1383</name>
</gene>
<comment type="subcellular location">
    <subcellularLocation>
        <location evidence="9">Cell membrane</location>
        <topology evidence="9">Multi-pass membrane protein</topology>
    </subcellularLocation>
</comment>
<evidence type="ECO:0000256" key="4">
    <source>
        <dbReference type="ARBA" id="ARBA00022692"/>
    </source>
</evidence>
<comment type="pathway">
    <text evidence="9">Protein modification; lipoprotein biosynthesis (signal peptide cleavage).</text>
</comment>
<dbReference type="RefSeq" id="WP_094723594.1">
    <property type="nucleotide sequence ID" value="NZ_MWWS01000009.1"/>
</dbReference>
<proteinExistence type="inferred from homology"/>
<evidence type="ECO:0000256" key="5">
    <source>
        <dbReference type="ARBA" id="ARBA00022750"/>
    </source>
</evidence>
<organism evidence="11 12">
    <name type="scientific">Bombiscardovia coagulans</name>
    <dbReference type="NCBI Taxonomy" id="686666"/>
    <lineage>
        <taxon>Bacteria</taxon>
        <taxon>Bacillati</taxon>
        <taxon>Actinomycetota</taxon>
        <taxon>Actinomycetes</taxon>
        <taxon>Bifidobacteriales</taxon>
        <taxon>Bifidobacteriaceae</taxon>
        <taxon>Bombiscardovia</taxon>
    </lineage>
</organism>
<accession>A0A261EPA6</accession>
<keyword evidence="7 9" id="KW-1133">Transmembrane helix</keyword>
<dbReference type="GO" id="GO:0004190">
    <property type="term" value="F:aspartic-type endopeptidase activity"/>
    <property type="evidence" value="ECO:0007669"/>
    <property type="project" value="UniProtKB-UniRule"/>
</dbReference>
<comment type="caution">
    <text evidence="11">The sequence shown here is derived from an EMBL/GenBank/DDBJ whole genome shotgun (WGS) entry which is preliminary data.</text>
</comment>
<feature type="transmembrane region" description="Helical" evidence="9">
    <location>
        <begin position="135"/>
        <end position="159"/>
    </location>
</feature>
<dbReference type="NCBIfam" id="NF011353">
    <property type="entry name" value="PRK14771.1"/>
    <property type="match status" value="1"/>
</dbReference>
<dbReference type="EC" id="3.4.23.36" evidence="9"/>
<dbReference type="GO" id="GO:0005886">
    <property type="term" value="C:plasma membrane"/>
    <property type="evidence" value="ECO:0007669"/>
    <property type="project" value="UniProtKB-SubCell"/>
</dbReference>
<comment type="similarity">
    <text evidence="1 9 10">Belongs to the peptidase A8 family.</text>
</comment>
<evidence type="ECO:0000313" key="11">
    <source>
        <dbReference type="EMBL" id="OZG48687.1"/>
    </source>
</evidence>
<evidence type="ECO:0000256" key="6">
    <source>
        <dbReference type="ARBA" id="ARBA00022801"/>
    </source>
</evidence>
<comment type="caution">
    <text evidence="9">Lacks conserved residue(s) required for the propagation of feature annotation.</text>
</comment>
<dbReference type="OrthoDB" id="4308908at2"/>
<keyword evidence="5 9" id="KW-0064">Aspartyl protease</keyword>
<dbReference type="PRINTS" id="PR00781">
    <property type="entry name" value="LIPOSIGPTASE"/>
</dbReference>
<reference evidence="11 12" key="1">
    <citation type="journal article" date="2017" name="BMC Genomics">
        <title>Comparative genomic and phylogenomic analyses of the Bifidobacteriaceae family.</title>
        <authorList>
            <person name="Lugli G.A."/>
            <person name="Milani C."/>
            <person name="Turroni F."/>
            <person name="Duranti S."/>
            <person name="Mancabelli L."/>
            <person name="Mangifesta M."/>
            <person name="Ferrario C."/>
            <person name="Modesto M."/>
            <person name="Mattarelli P."/>
            <person name="Jiri K."/>
            <person name="van Sinderen D."/>
            <person name="Ventura M."/>
        </authorList>
    </citation>
    <scope>NUCLEOTIDE SEQUENCE [LARGE SCALE GENOMIC DNA]</scope>
    <source>
        <strain evidence="11 12">DSM 22924</strain>
    </source>
</reference>
<name>A0A261EPA6_9BIFI</name>
<feature type="transmembrane region" description="Helical" evidence="9">
    <location>
        <begin position="72"/>
        <end position="92"/>
    </location>
</feature>
<dbReference type="InterPro" id="IPR001872">
    <property type="entry name" value="Peptidase_A8"/>
</dbReference>
<keyword evidence="4 9" id="KW-0812">Transmembrane</keyword>
<keyword evidence="3 9" id="KW-0645">Protease</keyword>
<feature type="active site" evidence="9">
    <location>
        <position position="144"/>
    </location>
</feature>
<sequence>MSTTVQRKSRRLRRRVAVFACLVLIATGLDQVTKALAQVRLTEGRAEVLIPKVLSLRLLRNPGASLGLGSDYTWLISLVAVVACVAFIILFVSTDSMAWTIAFALAFSGAVGNLIDRVVYAHGFLDGRVVDFIDYGWSVGNVADIYLTMAALLIIVLIMMGKPFKATVQDTKTDLVTEAADFQEVVL</sequence>